<dbReference type="PANTHER" id="PTHR44207:SF1">
    <property type="entry name" value="SURFACE ANTIGEN BSPA-LIKE"/>
    <property type="match status" value="1"/>
</dbReference>
<accession>A0A3G5ADE4</accession>
<dbReference type="InterPro" id="IPR002110">
    <property type="entry name" value="Ankyrin_rpt"/>
</dbReference>
<evidence type="ECO:0000256" key="1">
    <source>
        <dbReference type="ARBA" id="ARBA00022737"/>
    </source>
</evidence>
<keyword evidence="1" id="KW-0677">Repeat</keyword>
<dbReference type="SUPFAM" id="SSF48403">
    <property type="entry name" value="Ankyrin repeat"/>
    <property type="match status" value="1"/>
</dbReference>
<reference evidence="3" key="1">
    <citation type="submission" date="2018-10" db="EMBL/GenBank/DDBJ databases">
        <title>Hidden diversity of soil giant viruses.</title>
        <authorList>
            <person name="Schulz F."/>
            <person name="Alteio L."/>
            <person name="Goudeau D."/>
            <person name="Ryan E.M."/>
            <person name="Malmstrom R.R."/>
            <person name="Blanchard J."/>
            <person name="Woyke T."/>
        </authorList>
    </citation>
    <scope>NUCLEOTIDE SEQUENCE</scope>
    <source>
        <strain evidence="3">HYV1</strain>
    </source>
</reference>
<dbReference type="PANTHER" id="PTHR44207">
    <property type="entry name" value="SURFACE ANTIGEN BSPA-LIKE-RELATED"/>
    <property type="match status" value="1"/>
</dbReference>
<dbReference type="Pfam" id="PF13637">
    <property type="entry name" value="Ank_4"/>
    <property type="match status" value="2"/>
</dbReference>
<protein>
    <recommendedName>
        <fullName evidence="4">Ankyrin repeat protein</fullName>
    </recommendedName>
</protein>
<gene>
    <name evidence="3" type="ORF">Hyperionvirus14_2</name>
</gene>
<dbReference type="SMART" id="SM00248">
    <property type="entry name" value="ANK"/>
    <property type="match status" value="6"/>
</dbReference>
<dbReference type="InterPro" id="IPR036770">
    <property type="entry name" value="Ankyrin_rpt-contain_sf"/>
</dbReference>
<keyword evidence="2" id="KW-0040">ANK repeat</keyword>
<dbReference type="Gene3D" id="1.25.40.20">
    <property type="entry name" value="Ankyrin repeat-containing domain"/>
    <property type="match status" value="2"/>
</dbReference>
<evidence type="ECO:0008006" key="4">
    <source>
        <dbReference type="Google" id="ProtNLM"/>
    </source>
</evidence>
<sequence length="364" mass="42048">MATHQFRLFCETGQFAKAVEVYEKFAVDIHEGGEYVFRKSCANGHFEIVSWLVSLGADINVAYNEPFKNCCTSGHLELAKWLKGKGHMDIDVLTDAFRYTCGRGHLDVVQWLYGYIDYLARDHLNGAFVAACWFGHLEIAKWLFSLGAVELDYDNFDCFRKCCWFGHLEIAQWLWSLGGIDTHAENEEAFRYSCWNGELEVVKWLWSLGGIDLTGWVLQSLLILSINKGQLDVIKWVHSLGVNLGVGDYMIFKLSCTGEKNDVVKWFLSVQRDIPGRIIEEYADYYGGDVIAILYNQGYVAINPVLKKKYREHIRLRVRYYKTLIRVSGVFIVKYFRVCHERYKYGGEGFLISADNFKVFSEKR</sequence>
<name>A0A3G5ADE4_9VIRU</name>
<organism evidence="3">
    <name type="scientific">Hyperionvirus sp</name>
    <dbReference type="NCBI Taxonomy" id="2487770"/>
    <lineage>
        <taxon>Viruses</taxon>
        <taxon>Varidnaviria</taxon>
        <taxon>Bamfordvirae</taxon>
        <taxon>Nucleocytoviricota</taxon>
        <taxon>Megaviricetes</taxon>
        <taxon>Imitervirales</taxon>
        <taxon>Mimiviridae</taxon>
        <taxon>Klosneuvirinae</taxon>
    </lineage>
</organism>
<dbReference type="EMBL" id="MK072396">
    <property type="protein sequence ID" value="AYV83913.1"/>
    <property type="molecule type" value="Genomic_DNA"/>
</dbReference>
<evidence type="ECO:0000313" key="3">
    <source>
        <dbReference type="EMBL" id="AYV83913.1"/>
    </source>
</evidence>
<evidence type="ECO:0000256" key="2">
    <source>
        <dbReference type="ARBA" id="ARBA00023043"/>
    </source>
</evidence>
<proteinExistence type="predicted"/>